<keyword evidence="6" id="KW-0256">Endoplasmic reticulum</keyword>
<evidence type="ECO:0000313" key="12">
    <source>
        <dbReference type="Proteomes" id="UP000838412"/>
    </source>
</evidence>
<sequence length="300" mass="34265">MVDPAVLYAVAAVFVAILLFVAVKLRGGQEQEPAADEDGQRRGAPRPRTDVERAAGAPRRVRGARQRLQAARRMNQQDSEGDSDSDEGKPEIDIPEGMKVGAKKMKKLEMKAEKKAAREAAEQEREDRKQREKALEEKRKQEEEEEKLEEERRAEEERKAKEEQAAREHEEYLMMKGSFTVEEEGHEEILDEDATENLLQDFIDHIKAVKVVLLEDLAAQFNMRTQDCIQRVQELREQGRLTGVIDDRGKFIYISQDELQAVAKFIKQRGRVSISDLVESSNQLINLIPDTEQVIRAQSS</sequence>
<evidence type="ECO:0000256" key="6">
    <source>
        <dbReference type="ARBA" id="ARBA00022824"/>
    </source>
</evidence>
<proteinExistence type="inferred from homology"/>
<evidence type="ECO:0000256" key="9">
    <source>
        <dbReference type="SAM" id="MobiDB-lite"/>
    </source>
</evidence>
<dbReference type="InterPro" id="IPR019153">
    <property type="entry name" value="DDRGK_dom-contain"/>
</dbReference>
<dbReference type="SUPFAM" id="SSF46785">
    <property type="entry name" value="Winged helix' DNA-binding domain"/>
    <property type="match status" value="1"/>
</dbReference>
<dbReference type="GO" id="GO:0051216">
    <property type="term" value="P:cartilage development"/>
    <property type="evidence" value="ECO:0007669"/>
    <property type="project" value="UniProtKB-ARBA"/>
</dbReference>
<dbReference type="InterPro" id="IPR036390">
    <property type="entry name" value="WH_DNA-bd_sf"/>
</dbReference>
<dbReference type="OrthoDB" id="2285710at2759"/>
<dbReference type="PANTHER" id="PTHR48176:SF1">
    <property type="entry name" value="DDRGK DOMAIN-CONTAINING PROTEIN 1"/>
    <property type="match status" value="1"/>
</dbReference>
<dbReference type="GO" id="GO:0044389">
    <property type="term" value="F:ubiquitin-like protein ligase binding"/>
    <property type="evidence" value="ECO:0007669"/>
    <property type="project" value="TreeGrafter"/>
</dbReference>
<accession>A0A8J9ZMW3</accession>
<keyword evidence="4 10" id="KW-0812">Transmembrane</keyword>
<name>A0A8J9ZMW3_BRALA</name>
<feature type="transmembrane region" description="Helical" evidence="10">
    <location>
        <begin position="6"/>
        <end position="23"/>
    </location>
</feature>
<dbReference type="Proteomes" id="UP000838412">
    <property type="component" value="Chromosome 3"/>
</dbReference>
<keyword evidence="7 10" id="KW-1133">Transmembrane helix</keyword>
<dbReference type="SMART" id="SM01128">
    <property type="entry name" value="DDRGK"/>
    <property type="match status" value="1"/>
</dbReference>
<dbReference type="AlphaFoldDB" id="A0A8J9ZMW3"/>
<evidence type="ECO:0000256" key="5">
    <source>
        <dbReference type="ARBA" id="ARBA00022786"/>
    </source>
</evidence>
<organism evidence="11 12">
    <name type="scientific">Branchiostoma lanceolatum</name>
    <name type="common">Common lancelet</name>
    <name type="synonym">Amphioxus lanceolatum</name>
    <dbReference type="NCBI Taxonomy" id="7740"/>
    <lineage>
        <taxon>Eukaryota</taxon>
        <taxon>Metazoa</taxon>
        <taxon>Chordata</taxon>
        <taxon>Cephalochordata</taxon>
        <taxon>Leptocardii</taxon>
        <taxon>Amphioxiformes</taxon>
        <taxon>Branchiostomatidae</taxon>
        <taxon>Branchiostoma</taxon>
    </lineage>
</organism>
<evidence type="ECO:0000313" key="11">
    <source>
        <dbReference type="EMBL" id="CAH1258414.1"/>
    </source>
</evidence>
<comment type="subcellular location">
    <subcellularLocation>
        <location evidence="1">Endoplasmic reticulum membrane</location>
        <topology evidence="1">Single-pass membrane protein</topology>
    </subcellularLocation>
</comment>
<evidence type="ECO:0000256" key="10">
    <source>
        <dbReference type="SAM" id="Phobius"/>
    </source>
</evidence>
<dbReference type="FunFam" id="1.10.10.10:FF:000143">
    <property type="entry name" value="DDRGK domain-containing protein 1"/>
    <property type="match status" value="1"/>
</dbReference>
<comment type="similarity">
    <text evidence="2">Belongs to the DDRGK1 family.</text>
</comment>
<protein>
    <recommendedName>
        <fullName evidence="3">DDRGK domain-containing protein 1</fullName>
    </recommendedName>
</protein>
<feature type="compositionally biased region" description="Basic and acidic residues" evidence="9">
    <location>
        <begin position="149"/>
        <end position="170"/>
    </location>
</feature>
<dbReference type="EMBL" id="OV696688">
    <property type="protein sequence ID" value="CAH1258414.1"/>
    <property type="molecule type" value="Genomic_DNA"/>
</dbReference>
<gene>
    <name evidence="11" type="primary">DDRGK1</name>
    <name evidence="11" type="ORF">BLAG_LOCUS15995</name>
</gene>
<evidence type="ECO:0000256" key="4">
    <source>
        <dbReference type="ARBA" id="ARBA00022692"/>
    </source>
</evidence>
<reference evidence="11" key="1">
    <citation type="submission" date="2022-01" db="EMBL/GenBank/DDBJ databases">
        <authorList>
            <person name="Braso-Vives M."/>
        </authorList>
    </citation>
    <scope>NUCLEOTIDE SEQUENCE</scope>
</reference>
<keyword evidence="5" id="KW-0833">Ubl conjugation pathway</keyword>
<keyword evidence="12" id="KW-1185">Reference proteome</keyword>
<evidence type="ECO:0000256" key="7">
    <source>
        <dbReference type="ARBA" id="ARBA00022989"/>
    </source>
</evidence>
<dbReference type="InterPro" id="IPR050899">
    <property type="entry name" value="DDRGK_domain-containing"/>
</dbReference>
<evidence type="ECO:0000256" key="8">
    <source>
        <dbReference type="ARBA" id="ARBA00023136"/>
    </source>
</evidence>
<evidence type="ECO:0000256" key="1">
    <source>
        <dbReference type="ARBA" id="ARBA00004389"/>
    </source>
</evidence>
<dbReference type="Gene3D" id="1.10.10.10">
    <property type="entry name" value="Winged helix-like DNA-binding domain superfamily/Winged helix DNA-binding domain"/>
    <property type="match status" value="1"/>
</dbReference>
<evidence type="ECO:0000256" key="3">
    <source>
        <dbReference type="ARBA" id="ARBA00018218"/>
    </source>
</evidence>
<dbReference type="GO" id="GO:0005789">
    <property type="term" value="C:endoplasmic reticulum membrane"/>
    <property type="evidence" value="ECO:0007669"/>
    <property type="project" value="UniProtKB-SubCell"/>
</dbReference>
<feature type="region of interest" description="Disordered" evidence="9">
    <location>
        <begin position="28"/>
        <end position="170"/>
    </location>
</feature>
<feature type="compositionally biased region" description="Basic and acidic residues" evidence="9">
    <location>
        <begin position="107"/>
        <end position="142"/>
    </location>
</feature>
<dbReference type="InterPro" id="IPR036388">
    <property type="entry name" value="WH-like_DNA-bd_sf"/>
</dbReference>
<keyword evidence="8 10" id="KW-0472">Membrane</keyword>
<dbReference type="Pfam" id="PF09756">
    <property type="entry name" value="DDRGK"/>
    <property type="match status" value="1"/>
</dbReference>
<evidence type="ECO:0000256" key="2">
    <source>
        <dbReference type="ARBA" id="ARBA00009829"/>
    </source>
</evidence>
<dbReference type="PANTHER" id="PTHR48176">
    <property type="entry name" value="DDRGK DOMAIN-CONTAINING PROTEIN 1"/>
    <property type="match status" value="1"/>
</dbReference>